<name>A0A370DIN7_9GAMM</name>
<sequence>MWVQLMPKLSIKASLSSACCCLLGSTANAETKPWFIDLGVMNYIEQDRNTGIEFLINGERELNDGDTISLQLDFDVITGATPNGATASNVPQTFTMASGSGSYRVDANELPADDTHMDTRMAFSLAYESEVNNDLQLNYSSHISMEFDYLSLGAGIEFLQDFNQHATTLLAGLNFEYNRVHPVGGIPIAFASMQPPGALQPRGVASTSRRQSGAHIGFNQVINKNSLIQAKYSWANASGYLADPYKILSVIDDLNNAQLGATLDYVYEDRPDQREIQNIYFAYKLYMQGDVLDLSYRYYWDEWGINSSTTDVKYRYRLDDRYYLQPHFRFYDQSAASFYQHSLSSSAALPDFASADFRLAEFKAYTLGFKYGKTYSEGSEHSIGVEYYTQIGDSHPDSATGLQTEQDLFPTLRTLILTWNYSYNW</sequence>
<dbReference type="Proteomes" id="UP000254266">
    <property type="component" value="Unassembled WGS sequence"/>
</dbReference>
<proteinExistence type="predicted"/>
<dbReference type="InterPro" id="IPR021953">
    <property type="entry name" value="DUF3570"/>
</dbReference>
<protein>
    <recommendedName>
        <fullName evidence="4">DUF3570 domain-containing protein</fullName>
    </recommendedName>
</protein>
<evidence type="ECO:0008006" key="4">
    <source>
        <dbReference type="Google" id="ProtNLM"/>
    </source>
</evidence>
<dbReference type="EMBL" id="QFXC01000007">
    <property type="protein sequence ID" value="RDH84785.1"/>
    <property type="molecule type" value="Genomic_DNA"/>
</dbReference>
<keyword evidence="3" id="KW-1185">Reference proteome</keyword>
<evidence type="ECO:0000313" key="3">
    <source>
        <dbReference type="Proteomes" id="UP000254266"/>
    </source>
</evidence>
<dbReference type="AlphaFoldDB" id="A0A370DIN7"/>
<comment type="caution">
    <text evidence="2">The sequence shown here is derived from an EMBL/GenBank/DDBJ whole genome shotgun (WGS) entry which is preliminary data.</text>
</comment>
<accession>A0A370DIN7</accession>
<evidence type="ECO:0000256" key="1">
    <source>
        <dbReference type="SAM" id="SignalP"/>
    </source>
</evidence>
<dbReference type="Pfam" id="PF12094">
    <property type="entry name" value="DUF3570"/>
    <property type="match status" value="1"/>
</dbReference>
<reference evidence="2 3" key="1">
    <citation type="journal article" date="2018" name="ISME J.">
        <title>Endosymbiont genomes yield clues of tubeworm success.</title>
        <authorList>
            <person name="Li Y."/>
            <person name="Liles M.R."/>
            <person name="Halanych K.M."/>
        </authorList>
    </citation>
    <scope>NUCLEOTIDE SEQUENCE [LARGE SCALE GENOMIC DNA]</scope>
    <source>
        <strain evidence="2">A1464</strain>
    </source>
</reference>
<organism evidence="2 3">
    <name type="scientific">endosymbiont of Galathealinum brachiosum</name>
    <dbReference type="NCBI Taxonomy" id="2200906"/>
    <lineage>
        <taxon>Bacteria</taxon>
        <taxon>Pseudomonadati</taxon>
        <taxon>Pseudomonadota</taxon>
        <taxon>Gammaproteobacteria</taxon>
        <taxon>sulfur-oxidizing symbionts</taxon>
    </lineage>
</organism>
<evidence type="ECO:0000313" key="2">
    <source>
        <dbReference type="EMBL" id="RDH84785.1"/>
    </source>
</evidence>
<keyword evidence="1" id="KW-0732">Signal</keyword>
<gene>
    <name evidence="2" type="ORF">DIZ80_04785</name>
</gene>
<feature type="signal peptide" evidence="1">
    <location>
        <begin position="1"/>
        <end position="29"/>
    </location>
</feature>
<feature type="chain" id="PRO_5016680505" description="DUF3570 domain-containing protein" evidence="1">
    <location>
        <begin position="30"/>
        <end position="425"/>
    </location>
</feature>